<proteinExistence type="predicted"/>
<dbReference type="RefSeq" id="WP_041014694.1">
    <property type="nucleotide sequence ID" value="NZ_CAADQL010001319.1"/>
</dbReference>
<accession>A0A9P1VVI7</accession>
<protein>
    <submittedName>
        <fullName evidence="1">Uncharacterized protein</fullName>
    </submittedName>
</protein>
<organism evidence="1 2">
    <name type="scientific">Pseudomonas aeruginosa</name>
    <dbReference type="NCBI Taxonomy" id="287"/>
    <lineage>
        <taxon>Bacteria</taxon>
        <taxon>Pseudomonadati</taxon>
        <taxon>Pseudomonadota</taxon>
        <taxon>Gammaproteobacteria</taxon>
        <taxon>Pseudomonadales</taxon>
        <taxon>Pseudomonadaceae</taxon>
        <taxon>Pseudomonas</taxon>
    </lineage>
</organism>
<sequence length="133" mass="15124">MNERSLLRAMRETALTLLQDIEQGLERCNLSGGRAACTRSLLIDGYVFHAEAAISGVLINPALPDGFDNTPLDARSDQHRQRWLMRPFIETVCWFGTGGREAEERRVQMLLRQHMPAHAVADLEQHIAECRQR</sequence>
<name>A0A9P1VVI7_PSEAI</name>
<dbReference type="AlphaFoldDB" id="A0A9P1VVI7"/>
<dbReference type="EMBL" id="CVVU01000055">
    <property type="protein sequence ID" value="CRO26185.1"/>
    <property type="molecule type" value="Genomic_DNA"/>
</dbReference>
<gene>
    <name evidence="1" type="ORF">PAERUG_P19_London_7_VIM_2_05_10_01193</name>
</gene>
<reference evidence="2" key="1">
    <citation type="submission" date="2015-06" db="EMBL/GenBank/DDBJ databases">
        <authorList>
            <person name="Radhakrishnan Rajesh"/>
            <person name="Underwood Anthony"/>
            <person name="Al-Shahib Ali"/>
        </authorList>
    </citation>
    <scope>NUCLEOTIDE SEQUENCE [LARGE SCALE GENOMIC DNA]</scope>
    <source>
        <strain evidence="2">P19_London_7_VIM_2_05_10</strain>
    </source>
</reference>
<evidence type="ECO:0000313" key="2">
    <source>
        <dbReference type="Proteomes" id="UP000045039"/>
    </source>
</evidence>
<evidence type="ECO:0000313" key="1">
    <source>
        <dbReference type="EMBL" id="CRO26185.1"/>
    </source>
</evidence>
<dbReference type="Proteomes" id="UP000045039">
    <property type="component" value="Unassembled WGS sequence"/>
</dbReference>
<comment type="caution">
    <text evidence="1">The sequence shown here is derived from an EMBL/GenBank/DDBJ whole genome shotgun (WGS) entry which is preliminary data.</text>
</comment>